<name>A0A1G6ZCT4_9SPHI</name>
<dbReference type="AlphaFoldDB" id="A0A1G6ZCT4"/>
<evidence type="ECO:0000259" key="1">
    <source>
        <dbReference type="Pfam" id="PF12680"/>
    </source>
</evidence>
<sequence>MDTQSEQTAIEKLIFSFSDAFNAADISKTVASFTPDGINMPNTAPAAKGTEQLTTAFGLLFGSAQINIKYVIDEISVIGEHAFARTNSTVNTLIKATGDKLLLENKELFLLRKQDGEWKISHYIFNNTKTTR</sequence>
<evidence type="ECO:0000313" key="3">
    <source>
        <dbReference type="Proteomes" id="UP000199072"/>
    </source>
</evidence>
<proteinExistence type="predicted"/>
<dbReference type="Proteomes" id="UP000199072">
    <property type="component" value="Unassembled WGS sequence"/>
</dbReference>
<gene>
    <name evidence="2" type="ORF">SAMN05216464_103276</name>
</gene>
<dbReference type="STRING" id="1391627.SAMN05216464_103276"/>
<organism evidence="2 3">
    <name type="scientific">Mucilaginibacter pineti</name>
    <dbReference type="NCBI Taxonomy" id="1391627"/>
    <lineage>
        <taxon>Bacteria</taxon>
        <taxon>Pseudomonadati</taxon>
        <taxon>Bacteroidota</taxon>
        <taxon>Sphingobacteriia</taxon>
        <taxon>Sphingobacteriales</taxon>
        <taxon>Sphingobacteriaceae</taxon>
        <taxon>Mucilaginibacter</taxon>
    </lineage>
</organism>
<keyword evidence="3" id="KW-1185">Reference proteome</keyword>
<dbReference type="InterPro" id="IPR037401">
    <property type="entry name" value="SnoaL-like"/>
</dbReference>
<dbReference type="InterPro" id="IPR032710">
    <property type="entry name" value="NTF2-like_dom_sf"/>
</dbReference>
<feature type="domain" description="SnoaL-like" evidence="1">
    <location>
        <begin position="17"/>
        <end position="118"/>
    </location>
</feature>
<dbReference type="Pfam" id="PF12680">
    <property type="entry name" value="SnoaL_2"/>
    <property type="match status" value="1"/>
</dbReference>
<accession>A0A1G6ZCT4</accession>
<evidence type="ECO:0000313" key="2">
    <source>
        <dbReference type="EMBL" id="SDD99546.1"/>
    </source>
</evidence>
<dbReference type="OrthoDB" id="6491893at2"/>
<dbReference type="RefSeq" id="WP_091148199.1">
    <property type="nucleotide sequence ID" value="NZ_FNAI01000003.1"/>
</dbReference>
<protein>
    <recommendedName>
        <fullName evidence="1">SnoaL-like domain-containing protein</fullName>
    </recommendedName>
</protein>
<dbReference type="EMBL" id="FNAI01000003">
    <property type="protein sequence ID" value="SDD99546.1"/>
    <property type="molecule type" value="Genomic_DNA"/>
</dbReference>
<reference evidence="2 3" key="1">
    <citation type="submission" date="2016-10" db="EMBL/GenBank/DDBJ databases">
        <authorList>
            <person name="de Groot N.N."/>
        </authorList>
    </citation>
    <scope>NUCLEOTIDE SEQUENCE [LARGE SCALE GENOMIC DNA]</scope>
    <source>
        <strain evidence="2 3">47C3B</strain>
    </source>
</reference>
<dbReference type="SUPFAM" id="SSF54427">
    <property type="entry name" value="NTF2-like"/>
    <property type="match status" value="1"/>
</dbReference>
<dbReference type="Gene3D" id="3.10.450.50">
    <property type="match status" value="1"/>
</dbReference>